<sequence>MRCILCTAQMTTGRCSAIQHIAWASRNGWARSWLRGAHVTFENMATSQSKVPLRLQPPHLSNKGSPPSDGHTIAGRYSHAFPLFRRNQELLAGKAVRRKN</sequence>
<evidence type="ECO:0000313" key="2">
    <source>
        <dbReference type="EMBL" id="ORX66491.1"/>
    </source>
</evidence>
<dbReference type="AlphaFoldDB" id="A0A1Y1VYZ8"/>
<dbReference type="EMBL" id="MCFD01000015">
    <property type="protein sequence ID" value="ORX66491.1"/>
    <property type="molecule type" value="Genomic_DNA"/>
</dbReference>
<dbReference type="Proteomes" id="UP000193922">
    <property type="component" value="Unassembled WGS sequence"/>
</dbReference>
<proteinExistence type="predicted"/>
<accession>A0A1Y1VYZ8</accession>
<evidence type="ECO:0000256" key="1">
    <source>
        <dbReference type="SAM" id="MobiDB-lite"/>
    </source>
</evidence>
<keyword evidence="3" id="KW-1185">Reference proteome</keyword>
<evidence type="ECO:0000313" key="3">
    <source>
        <dbReference type="Proteomes" id="UP000193922"/>
    </source>
</evidence>
<dbReference type="RefSeq" id="XP_040740479.1">
    <property type="nucleotide sequence ID" value="XM_040891919.1"/>
</dbReference>
<gene>
    <name evidence="2" type="ORF">DL89DRAFT_64193</name>
</gene>
<protein>
    <submittedName>
        <fullName evidence="2">Uncharacterized protein</fullName>
    </submittedName>
</protein>
<feature type="region of interest" description="Disordered" evidence="1">
    <location>
        <begin position="50"/>
        <end position="73"/>
    </location>
</feature>
<reference evidence="2 3" key="1">
    <citation type="submission" date="2016-07" db="EMBL/GenBank/DDBJ databases">
        <title>Pervasive Adenine N6-methylation of Active Genes in Fungi.</title>
        <authorList>
            <consortium name="DOE Joint Genome Institute"/>
            <person name="Mondo S.J."/>
            <person name="Dannebaum R.O."/>
            <person name="Kuo R.C."/>
            <person name="Labutti K."/>
            <person name="Haridas S."/>
            <person name="Kuo A."/>
            <person name="Salamov A."/>
            <person name="Ahrendt S.R."/>
            <person name="Lipzen A."/>
            <person name="Sullivan W."/>
            <person name="Andreopoulos W.B."/>
            <person name="Clum A."/>
            <person name="Lindquist E."/>
            <person name="Daum C."/>
            <person name="Ramamoorthy G.K."/>
            <person name="Gryganskyi A."/>
            <person name="Culley D."/>
            <person name="Magnuson J.K."/>
            <person name="James T.Y."/>
            <person name="O'Malley M.A."/>
            <person name="Stajich J.E."/>
            <person name="Spatafora J.W."/>
            <person name="Visel A."/>
            <person name="Grigoriev I.V."/>
        </authorList>
    </citation>
    <scope>NUCLEOTIDE SEQUENCE [LARGE SCALE GENOMIC DNA]</scope>
    <source>
        <strain evidence="2 3">ATCC 12442</strain>
    </source>
</reference>
<comment type="caution">
    <text evidence="2">The sequence shown here is derived from an EMBL/GenBank/DDBJ whole genome shotgun (WGS) entry which is preliminary data.</text>
</comment>
<name>A0A1Y1VYZ8_9FUNG</name>
<dbReference type="GeneID" id="63808567"/>
<organism evidence="2 3">
    <name type="scientific">Linderina pennispora</name>
    <dbReference type="NCBI Taxonomy" id="61395"/>
    <lineage>
        <taxon>Eukaryota</taxon>
        <taxon>Fungi</taxon>
        <taxon>Fungi incertae sedis</taxon>
        <taxon>Zoopagomycota</taxon>
        <taxon>Kickxellomycotina</taxon>
        <taxon>Kickxellomycetes</taxon>
        <taxon>Kickxellales</taxon>
        <taxon>Kickxellaceae</taxon>
        <taxon>Linderina</taxon>
    </lineage>
</organism>